<evidence type="ECO:0000313" key="1">
    <source>
        <dbReference type="EMBL" id="KAG0152223.1"/>
    </source>
</evidence>
<dbReference type="Pfam" id="PF12585">
    <property type="entry name" value="DUF3759"/>
    <property type="match status" value="1"/>
</dbReference>
<evidence type="ECO:0008006" key="3">
    <source>
        <dbReference type="Google" id="ProtNLM"/>
    </source>
</evidence>
<keyword evidence="2" id="KW-1185">Reference proteome</keyword>
<dbReference type="PANTHER" id="PTHR37450:SF1">
    <property type="entry name" value="CIPC PROTEIN"/>
    <property type="match status" value="1"/>
</dbReference>
<dbReference type="OrthoDB" id="9895617at2759"/>
<dbReference type="AlphaFoldDB" id="A0A9P6NXN9"/>
<reference evidence="1" key="1">
    <citation type="submission" date="2013-11" db="EMBL/GenBank/DDBJ databases">
        <title>Genome sequence of the fusiform rust pathogen reveals effectors for host alternation and coevolution with pine.</title>
        <authorList>
            <consortium name="DOE Joint Genome Institute"/>
            <person name="Smith K."/>
            <person name="Pendleton A."/>
            <person name="Kubisiak T."/>
            <person name="Anderson C."/>
            <person name="Salamov A."/>
            <person name="Aerts A."/>
            <person name="Riley R."/>
            <person name="Clum A."/>
            <person name="Lindquist E."/>
            <person name="Ence D."/>
            <person name="Campbell M."/>
            <person name="Kronenberg Z."/>
            <person name="Feau N."/>
            <person name="Dhillon B."/>
            <person name="Hamelin R."/>
            <person name="Burleigh J."/>
            <person name="Smith J."/>
            <person name="Yandell M."/>
            <person name="Nelson C."/>
            <person name="Grigoriev I."/>
            <person name="Davis J."/>
        </authorList>
    </citation>
    <scope>NUCLEOTIDE SEQUENCE</scope>
    <source>
        <strain evidence="1">G11</strain>
    </source>
</reference>
<dbReference type="PANTHER" id="PTHR37450">
    <property type="entry name" value="CIPC PROTEIN"/>
    <property type="match status" value="1"/>
</dbReference>
<name>A0A9P6NXN9_9BASI</name>
<comment type="caution">
    <text evidence="1">The sequence shown here is derived from an EMBL/GenBank/DDBJ whole genome shotgun (WGS) entry which is preliminary data.</text>
</comment>
<organism evidence="1 2">
    <name type="scientific">Cronartium quercuum f. sp. fusiforme G11</name>
    <dbReference type="NCBI Taxonomy" id="708437"/>
    <lineage>
        <taxon>Eukaryota</taxon>
        <taxon>Fungi</taxon>
        <taxon>Dikarya</taxon>
        <taxon>Basidiomycota</taxon>
        <taxon>Pucciniomycotina</taxon>
        <taxon>Pucciniomycetes</taxon>
        <taxon>Pucciniales</taxon>
        <taxon>Coleosporiaceae</taxon>
        <taxon>Cronartium</taxon>
    </lineage>
</organism>
<protein>
    <recommendedName>
        <fullName evidence="3">CipC-like antibiotic response protein</fullName>
    </recommendedName>
</protein>
<dbReference type="InterPro" id="IPR022234">
    <property type="entry name" value="DUF3759"/>
</dbReference>
<gene>
    <name evidence="1" type="ORF">CROQUDRAFT_650316</name>
</gene>
<dbReference type="EMBL" id="MU167209">
    <property type="protein sequence ID" value="KAG0152223.1"/>
    <property type="molecule type" value="Genomic_DNA"/>
</dbReference>
<dbReference type="Proteomes" id="UP000886653">
    <property type="component" value="Unassembled WGS sequence"/>
</dbReference>
<proteinExistence type="predicted"/>
<sequence length="113" mass="12904">MGFLHRDSKESKEWEELNKLRECKYAPEHHKAKLSHQLISGAAAFSAAKAWEEHKKKHGRPSDHAKAKQIAAGFAGVFVDRFIESHGLDFVDRERAKHEARKRVELAIDTNGF</sequence>
<evidence type="ECO:0000313" key="2">
    <source>
        <dbReference type="Proteomes" id="UP000886653"/>
    </source>
</evidence>
<accession>A0A9P6NXN9</accession>